<accession>A0A9D2QFX5</accession>
<keyword evidence="3 4" id="KW-0418">Kinase</keyword>
<comment type="similarity">
    <text evidence="1 4">Belongs to the glycerate kinase type-1 family.</text>
</comment>
<dbReference type="NCBIfam" id="TIGR00045">
    <property type="entry name" value="glycerate kinase"/>
    <property type="match status" value="1"/>
</dbReference>
<dbReference type="Proteomes" id="UP000823858">
    <property type="component" value="Unassembled WGS sequence"/>
</dbReference>
<keyword evidence="2 4" id="KW-0808">Transferase</keyword>
<dbReference type="InterPro" id="IPR036129">
    <property type="entry name" value="Glycerate_kinase_sf"/>
</dbReference>
<gene>
    <name evidence="5" type="ORF">H9751_04405</name>
</gene>
<protein>
    <submittedName>
        <fullName evidence="5">Glycerate kinase</fullName>
    </submittedName>
</protein>
<evidence type="ECO:0000313" key="5">
    <source>
        <dbReference type="EMBL" id="HJC84782.1"/>
    </source>
</evidence>
<dbReference type="InterPro" id="IPR018197">
    <property type="entry name" value="Glycerate_kinase_RE-like"/>
</dbReference>
<evidence type="ECO:0000256" key="2">
    <source>
        <dbReference type="ARBA" id="ARBA00022679"/>
    </source>
</evidence>
<dbReference type="GO" id="GO:0031388">
    <property type="term" value="P:organic acid phosphorylation"/>
    <property type="evidence" value="ECO:0007669"/>
    <property type="project" value="UniProtKB-UniRule"/>
</dbReference>
<dbReference type="PANTHER" id="PTHR21599:SF0">
    <property type="entry name" value="GLYCERATE KINASE"/>
    <property type="match status" value="1"/>
</dbReference>
<reference evidence="5" key="1">
    <citation type="journal article" date="2021" name="PeerJ">
        <title>Extensive microbial diversity within the chicken gut microbiome revealed by metagenomics and culture.</title>
        <authorList>
            <person name="Gilroy R."/>
            <person name="Ravi A."/>
            <person name="Getino M."/>
            <person name="Pursley I."/>
            <person name="Horton D.L."/>
            <person name="Alikhan N.F."/>
            <person name="Baker D."/>
            <person name="Gharbi K."/>
            <person name="Hall N."/>
            <person name="Watson M."/>
            <person name="Adriaenssens E.M."/>
            <person name="Foster-Nyarko E."/>
            <person name="Jarju S."/>
            <person name="Secka A."/>
            <person name="Antonio M."/>
            <person name="Oren A."/>
            <person name="Chaudhuri R.R."/>
            <person name="La Ragione R."/>
            <person name="Hildebrand F."/>
            <person name="Pallen M.J."/>
        </authorList>
    </citation>
    <scope>NUCLEOTIDE SEQUENCE</scope>
    <source>
        <strain evidence="5">ChiHjej13B12-4958</strain>
    </source>
</reference>
<dbReference type="Gene3D" id="3.40.50.10350">
    <property type="entry name" value="Glycerate kinase, domain 1"/>
    <property type="match status" value="1"/>
</dbReference>
<dbReference type="InterPro" id="IPR018193">
    <property type="entry name" value="Glyc_kinase_flavodox-like_fold"/>
</dbReference>
<dbReference type="PANTHER" id="PTHR21599">
    <property type="entry name" value="GLYCERATE KINASE"/>
    <property type="match status" value="1"/>
</dbReference>
<evidence type="ECO:0000313" key="6">
    <source>
        <dbReference type="Proteomes" id="UP000823858"/>
    </source>
</evidence>
<name>A0A9D2QFX5_9CORY</name>
<reference evidence="5" key="2">
    <citation type="submission" date="2021-04" db="EMBL/GenBank/DDBJ databases">
        <authorList>
            <person name="Gilroy R."/>
        </authorList>
    </citation>
    <scope>NUCLEOTIDE SEQUENCE</scope>
    <source>
        <strain evidence="5">ChiHjej13B12-4958</strain>
    </source>
</reference>
<dbReference type="SUPFAM" id="SSF110738">
    <property type="entry name" value="Glycerate kinase I"/>
    <property type="match status" value="1"/>
</dbReference>
<dbReference type="PIRSF" id="PIRSF006078">
    <property type="entry name" value="GlxK"/>
    <property type="match status" value="1"/>
</dbReference>
<sequence length="382" mass="38415">MATVLVCCDKFKGSATSAEVNAALAGGLSAAGHRVLTSPLADGGDGTLEVFDQLGYGRVTVTVRGSDGRPVETDYCLHPGERTAVIEVARICGLDMVAAHGETPAVADAVQAGSWGVGDALVDAMGRGVRQVILTLGGSATTDAGMGMAAALGVVFRDEAGRSVGGVGDMARIASADVSGLDPRVADLRVVLASDVRNPLCYREGAAAVFGPQKGLTPEVVPVVDAAVTSFAEVVGEATGEQDAATQSGAGAAGGLGFMGIALLGADLRTGVDLVLEKTGFTELLQDADLVITGEGRLDTQTLSGKAPAGVAERARAAGVPVVAVCGQSLLAEADGADLFEKVYSLTDIEPDVASCIRNPLPLLERNGTDIGEDLGNATLGL</sequence>
<evidence type="ECO:0000256" key="4">
    <source>
        <dbReference type="PIRNR" id="PIRNR006078"/>
    </source>
</evidence>
<evidence type="ECO:0000256" key="1">
    <source>
        <dbReference type="ARBA" id="ARBA00006284"/>
    </source>
</evidence>
<dbReference type="AlphaFoldDB" id="A0A9D2QFX5"/>
<dbReference type="GO" id="GO:0008887">
    <property type="term" value="F:glycerate kinase activity"/>
    <property type="evidence" value="ECO:0007669"/>
    <property type="project" value="UniProtKB-UniRule"/>
</dbReference>
<proteinExistence type="inferred from homology"/>
<dbReference type="InterPro" id="IPR004381">
    <property type="entry name" value="Glycerate_kinase"/>
</dbReference>
<evidence type="ECO:0000256" key="3">
    <source>
        <dbReference type="ARBA" id="ARBA00022777"/>
    </source>
</evidence>
<dbReference type="Gene3D" id="3.90.1510.10">
    <property type="entry name" value="Glycerate kinase, domain 2"/>
    <property type="match status" value="1"/>
</dbReference>
<dbReference type="Pfam" id="PF02595">
    <property type="entry name" value="Gly_kinase"/>
    <property type="match status" value="1"/>
</dbReference>
<dbReference type="EMBL" id="DWVP01000009">
    <property type="protein sequence ID" value="HJC84782.1"/>
    <property type="molecule type" value="Genomic_DNA"/>
</dbReference>
<comment type="caution">
    <text evidence="5">The sequence shown here is derived from an EMBL/GenBank/DDBJ whole genome shotgun (WGS) entry which is preliminary data.</text>
</comment>
<organism evidence="5 6">
    <name type="scientific">Candidatus Corynebacterium faecigallinarum</name>
    <dbReference type="NCBI Taxonomy" id="2838528"/>
    <lineage>
        <taxon>Bacteria</taxon>
        <taxon>Bacillati</taxon>
        <taxon>Actinomycetota</taxon>
        <taxon>Actinomycetes</taxon>
        <taxon>Mycobacteriales</taxon>
        <taxon>Corynebacteriaceae</taxon>
        <taxon>Corynebacterium</taxon>
    </lineage>
</organism>